<dbReference type="GO" id="GO:0035438">
    <property type="term" value="F:cyclic-di-GMP binding"/>
    <property type="evidence" value="ECO:0007669"/>
    <property type="project" value="InterPro"/>
</dbReference>
<organism evidence="2 3">
    <name type="scientific">Alkalibacterium thalassium</name>
    <dbReference type="NCBI Taxonomy" id="426701"/>
    <lineage>
        <taxon>Bacteria</taxon>
        <taxon>Bacillati</taxon>
        <taxon>Bacillota</taxon>
        <taxon>Bacilli</taxon>
        <taxon>Lactobacillales</taxon>
        <taxon>Carnobacteriaceae</taxon>
        <taxon>Alkalibacterium</taxon>
    </lineage>
</organism>
<proteinExistence type="predicted"/>
<feature type="domain" description="PilZ" evidence="1">
    <location>
        <begin position="4"/>
        <end position="108"/>
    </location>
</feature>
<dbReference type="AlphaFoldDB" id="A0A1G8X3P0"/>
<evidence type="ECO:0000259" key="1">
    <source>
        <dbReference type="Pfam" id="PF07238"/>
    </source>
</evidence>
<dbReference type="SUPFAM" id="SSF141371">
    <property type="entry name" value="PilZ domain-like"/>
    <property type="match status" value="1"/>
</dbReference>
<reference evidence="3" key="1">
    <citation type="submission" date="2016-10" db="EMBL/GenBank/DDBJ databases">
        <authorList>
            <person name="Varghese N."/>
            <person name="Submissions S."/>
        </authorList>
    </citation>
    <scope>NUCLEOTIDE SEQUENCE [LARGE SCALE GENOMIC DNA]</scope>
    <source>
        <strain evidence="3">DSM 19181</strain>
    </source>
</reference>
<dbReference type="InterPro" id="IPR009875">
    <property type="entry name" value="PilZ_domain"/>
</dbReference>
<evidence type="ECO:0000313" key="3">
    <source>
        <dbReference type="Proteomes" id="UP000199433"/>
    </source>
</evidence>
<dbReference type="Gene3D" id="2.40.10.220">
    <property type="entry name" value="predicted glycosyltransferase like domains"/>
    <property type="match status" value="1"/>
</dbReference>
<sequence>MINNRRKFFRCRISGFKEATMILPAKEDRVYTITLNNISGNGLSFVSRETFKVTEFLTYTFKFELEEEWFELEGCIIRKSGEENRYIKYGVKLAPLSVKEESRLIRVINKYQIKQNKSDLFSED</sequence>
<evidence type="ECO:0000313" key="2">
    <source>
        <dbReference type="EMBL" id="SDJ84380.1"/>
    </source>
</evidence>
<keyword evidence="3" id="KW-1185">Reference proteome</keyword>
<dbReference type="Pfam" id="PF07238">
    <property type="entry name" value="PilZ"/>
    <property type="match status" value="1"/>
</dbReference>
<name>A0A1G8X3P0_9LACT</name>
<dbReference type="RefSeq" id="WP_176759581.1">
    <property type="nucleotide sequence ID" value="NZ_FNFK01000005.1"/>
</dbReference>
<dbReference type="STRING" id="426701.SAMN04488098_100565"/>
<dbReference type="EMBL" id="FNFK01000005">
    <property type="protein sequence ID" value="SDJ84380.1"/>
    <property type="molecule type" value="Genomic_DNA"/>
</dbReference>
<accession>A0A1G8X3P0</accession>
<gene>
    <name evidence="2" type="ORF">SAMN04488098_100565</name>
</gene>
<protein>
    <submittedName>
        <fullName evidence="2">PilZ domain-containing protein</fullName>
    </submittedName>
</protein>
<dbReference type="Proteomes" id="UP000199433">
    <property type="component" value="Unassembled WGS sequence"/>
</dbReference>